<evidence type="ECO:0000313" key="1">
    <source>
        <dbReference type="EMBL" id="KAL2632838.1"/>
    </source>
</evidence>
<proteinExistence type="predicted"/>
<evidence type="ECO:0000313" key="2">
    <source>
        <dbReference type="Proteomes" id="UP001605036"/>
    </source>
</evidence>
<accession>A0ABD1YPX7</accession>
<reference evidence="1 2" key="1">
    <citation type="submission" date="2024-09" db="EMBL/GenBank/DDBJ databases">
        <title>Chromosome-scale assembly of Riccia fluitans.</title>
        <authorList>
            <person name="Paukszto L."/>
            <person name="Sawicki J."/>
            <person name="Karawczyk K."/>
            <person name="Piernik-Szablinska J."/>
            <person name="Szczecinska M."/>
            <person name="Mazdziarz M."/>
        </authorList>
    </citation>
    <scope>NUCLEOTIDE SEQUENCE [LARGE SCALE GENOMIC DNA]</scope>
    <source>
        <strain evidence="1">Rf_01</strain>
        <tissue evidence="1">Aerial parts of the thallus</tissue>
    </source>
</reference>
<name>A0ABD1YPX7_9MARC</name>
<sequence length="74" mass="8252">MVPSPNNSKLIIMISMQTQLGCVNTYILVLRRPANSKFGCGDSAAKDVSTKSESGFERFQVQTIRITRRFPTLT</sequence>
<evidence type="ECO:0008006" key="3">
    <source>
        <dbReference type="Google" id="ProtNLM"/>
    </source>
</evidence>
<protein>
    <recommendedName>
        <fullName evidence="3">Ycf15</fullName>
    </recommendedName>
</protein>
<dbReference type="AlphaFoldDB" id="A0ABD1YPX7"/>
<dbReference type="Proteomes" id="UP001605036">
    <property type="component" value="Unassembled WGS sequence"/>
</dbReference>
<keyword evidence="2" id="KW-1185">Reference proteome</keyword>
<dbReference type="EMBL" id="JBHFFA010000003">
    <property type="protein sequence ID" value="KAL2632838.1"/>
    <property type="molecule type" value="Genomic_DNA"/>
</dbReference>
<organism evidence="1 2">
    <name type="scientific">Riccia fluitans</name>
    <dbReference type="NCBI Taxonomy" id="41844"/>
    <lineage>
        <taxon>Eukaryota</taxon>
        <taxon>Viridiplantae</taxon>
        <taxon>Streptophyta</taxon>
        <taxon>Embryophyta</taxon>
        <taxon>Marchantiophyta</taxon>
        <taxon>Marchantiopsida</taxon>
        <taxon>Marchantiidae</taxon>
        <taxon>Marchantiales</taxon>
        <taxon>Ricciaceae</taxon>
        <taxon>Riccia</taxon>
    </lineage>
</organism>
<comment type="caution">
    <text evidence="1">The sequence shown here is derived from an EMBL/GenBank/DDBJ whole genome shotgun (WGS) entry which is preliminary data.</text>
</comment>
<gene>
    <name evidence="1" type="ORF">R1flu_004317</name>
</gene>